<dbReference type="EC" id="1.-.-.-" evidence="3"/>
<keyword evidence="4" id="KW-1185">Reference proteome</keyword>
<dbReference type="EMBL" id="JAULJQ010000004">
    <property type="protein sequence ID" value="MDO2409225.1"/>
    <property type="molecule type" value="Genomic_DNA"/>
</dbReference>
<dbReference type="GO" id="GO:0016491">
    <property type="term" value="F:oxidoreductase activity"/>
    <property type="evidence" value="ECO:0007669"/>
    <property type="project" value="UniProtKB-KW"/>
</dbReference>
<name>A0ABT8T7H8_9BACT</name>
<evidence type="ECO:0000256" key="1">
    <source>
        <dbReference type="ARBA" id="ARBA00006484"/>
    </source>
</evidence>
<dbReference type="SUPFAM" id="SSF51735">
    <property type="entry name" value="NAD(P)-binding Rossmann-fold domains"/>
    <property type="match status" value="1"/>
</dbReference>
<dbReference type="PRINTS" id="PR00081">
    <property type="entry name" value="GDHRDH"/>
</dbReference>
<evidence type="ECO:0000256" key="2">
    <source>
        <dbReference type="ARBA" id="ARBA00023002"/>
    </source>
</evidence>
<keyword evidence="2 3" id="KW-0560">Oxidoreductase</keyword>
<dbReference type="Gene3D" id="3.40.50.720">
    <property type="entry name" value="NAD(P)-binding Rossmann-like Domain"/>
    <property type="match status" value="1"/>
</dbReference>
<organism evidence="3 4">
    <name type="scientific">Campylobacter magnus</name>
    <dbReference type="NCBI Taxonomy" id="3026462"/>
    <lineage>
        <taxon>Bacteria</taxon>
        <taxon>Pseudomonadati</taxon>
        <taxon>Campylobacterota</taxon>
        <taxon>Epsilonproteobacteria</taxon>
        <taxon>Campylobacterales</taxon>
        <taxon>Campylobacteraceae</taxon>
        <taxon>Campylobacter</taxon>
    </lineage>
</organism>
<dbReference type="PANTHER" id="PTHR42760">
    <property type="entry name" value="SHORT-CHAIN DEHYDROGENASES/REDUCTASES FAMILY MEMBER"/>
    <property type="match status" value="1"/>
</dbReference>
<dbReference type="CDD" id="cd05233">
    <property type="entry name" value="SDR_c"/>
    <property type="match status" value="1"/>
</dbReference>
<gene>
    <name evidence="3" type="ORF">Q2362_03805</name>
</gene>
<accession>A0ABT8T7H8</accession>
<comment type="similarity">
    <text evidence="1">Belongs to the short-chain dehydrogenases/reductases (SDR) family.</text>
</comment>
<dbReference type="InterPro" id="IPR002347">
    <property type="entry name" value="SDR_fam"/>
</dbReference>
<evidence type="ECO:0000313" key="4">
    <source>
        <dbReference type="Proteomes" id="UP001171111"/>
    </source>
</evidence>
<sequence length="252" mass="27560">MKEYFKDRIYVVTGASSGIGEEICRQLAQHGAKIVAFGRDENRLQTLISELEGDSHIFVTLDIKDTLKIEESLNFVVNKKGKLSGLVHSAGIAQTMLLRDTDILKAKEILDINLLSFFALAKSALKMGRYEKGFMSVVALSSIAAFNNQAALSVYAASKAGLNAACASLASEYAKRGVRFNTIAPSYVTTPMTDIFRQILGDDKYYKKIKEIMPFGEILPKDVAQLALFLLSHNSSKITGECIKITSGGGYK</sequence>
<dbReference type="Pfam" id="PF13561">
    <property type="entry name" value="adh_short_C2"/>
    <property type="match status" value="1"/>
</dbReference>
<protein>
    <submittedName>
        <fullName evidence="3">SDR family oxidoreductase</fullName>
        <ecNumber evidence="3">1.-.-.-</ecNumber>
    </submittedName>
</protein>
<reference evidence="3 4" key="1">
    <citation type="submission" date="2023-06" db="EMBL/GenBank/DDBJ databases">
        <title>Campylobacter magnum sp. nov., isolated from cecal contents of domestic pigs (Sus scrofa domesticus).</title>
        <authorList>
            <person name="Papic B."/>
            <person name="Gruntar I."/>
        </authorList>
    </citation>
    <scope>NUCLEOTIDE SEQUENCE [LARGE SCALE GENOMIC DNA]</scope>
    <source>
        <strain evidence="4">34484-21</strain>
    </source>
</reference>
<proteinExistence type="inferred from homology"/>
<dbReference type="Proteomes" id="UP001171111">
    <property type="component" value="Unassembled WGS sequence"/>
</dbReference>
<comment type="caution">
    <text evidence="3">The sequence shown here is derived from an EMBL/GenBank/DDBJ whole genome shotgun (WGS) entry which is preliminary data.</text>
</comment>
<dbReference type="InterPro" id="IPR036291">
    <property type="entry name" value="NAD(P)-bd_dom_sf"/>
</dbReference>
<dbReference type="RefSeq" id="WP_302244080.1">
    <property type="nucleotide sequence ID" value="NZ_JAULJQ010000004.1"/>
</dbReference>
<evidence type="ECO:0000313" key="3">
    <source>
        <dbReference type="EMBL" id="MDO2409225.1"/>
    </source>
</evidence>
<dbReference type="PANTHER" id="PTHR42760:SF133">
    <property type="entry name" value="3-OXOACYL-[ACYL-CARRIER-PROTEIN] REDUCTASE"/>
    <property type="match status" value="1"/>
</dbReference>